<dbReference type="GO" id="GO:0043565">
    <property type="term" value="F:sequence-specific DNA binding"/>
    <property type="evidence" value="ECO:0007669"/>
    <property type="project" value="InterPro"/>
</dbReference>
<evidence type="ECO:0000256" key="1">
    <source>
        <dbReference type="ARBA" id="ARBA00023015"/>
    </source>
</evidence>
<dbReference type="InterPro" id="IPR029441">
    <property type="entry name" value="Cass2"/>
</dbReference>
<dbReference type="SUPFAM" id="SSF55136">
    <property type="entry name" value="Probable bacterial effector-binding domain"/>
    <property type="match status" value="1"/>
</dbReference>
<dbReference type="STRING" id="768706.Desor_1478"/>
<evidence type="ECO:0000313" key="5">
    <source>
        <dbReference type="EMBL" id="AET67135.1"/>
    </source>
</evidence>
<reference evidence="5 6" key="2">
    <citation type="journal article" date="2012" name="J. Bacteriol.">
        <title>Complete genome sequences of Desulfosporosinus orientis DSM765T, Desulfosporosinus youngiae DSM17734T, Desulfosporosinus meridiei DSM13257T, and Desulfosporosinus acidiphilus DSM22704T.</title>
        <authorList>
            <person name="Pester M."/>
            <person name="Brambilla E."/>
            <person name="Alazard D."/>
            <person name="Rattei T."/>
            <person name="Weinmaier T."/>
            <person name="Han J."/>
            <person name="Lucas S."/>
            <person name="Lapidus A."/>
            <person name="Cheng J.F."/>
            <person name="Goodwin L."/>
            <person name="Pitluck S."/>
            <person name="Peters L."/>
            <person name="Ovchinnikova G."/>
            <person name="Teshima H."/>
            <person name="Detter J.C."/>
            <person name="Han C.S."/>
            <person name="Tapia R."/>
            <person name="Land M.L."/>
            <person name="Hauser L."/>
            <person name="Kyrpides N.C."/>
            <person name="Ivanova N.N."/>
            <person name="Pagani I."/>
            <person name="Huntmann M."/>
            <person name="Wei C.L."/>
            <person name="Davenport K.W."/>
            <person name="Daligault H."/>
            <person name="Chain P.S."/>
            <person name="Chen A."/>
            <person name="Mavromatis K."/>
            <person name="Markowitz V."/>
            <person name="Szeto E."/>
            <person name="Mikhailova N."/>
            <person name="Pati A."/>
            <person name="Wagner M."/>
            <person name="Woyke T."/>
            <person name="Ollivier B."/>
            <person name="Klenk H.P."/>
            <person name="Spring S."/>
            <person name="Loy A."/>
        </authorList>
    </citation>
    <scope>NUCLEOTIDE SEQUENCE [LARGE SCALE GENOMIC DNA]</scope>
    <source>
        <strain evidence="6">ATCC 19365 / DSM 765 / NCIMB 8382 / VKM B-1628</strain>
    </source>
</reference>
<dbReference type="PROSITE" id="PS00041">
    <property type="entry name" value="HTH_ARAC_FAMILY_1"/>
    <property type="match status" value="1"/>
</dbReference>
<dbReference type="InterPro" id="IPR050959">
    <property type="entry name" value="MarA-like"/>
</dbReference>
<dbReference type="KEGG" id="dor:Desor_1478"/>
<dbReference type="GO" id="GO:0003700">
    <property type="term" value="F:DNA-binding transcription factor activity"/>
    <property type="evidence" value="ECO:0007669"/>
    <property type="project" value="InterPro"/>
</dbReference>
<dbReference type="SUPFAM" id="SSF46689">
    <property type="entry name" value="Homeodomain-like"/>
    <property type="match status" value="2"/>
</dbReference>
<dbReference type="PANTHER" id="PTHR47504">
    <property type="entry name" value="RIGHT ORIGIN-BINDING PROTEIN"/>
    <property type="match status" value="1"/>
</dbReference>
<keyword evidence="2" id="KW-0238">DNA-binding</keyword>
<dbReference type="InterPro" id="IPR018062">
    <property type="entry name" value="HTH_AraC-typ_CS"/>
</dbReference>
<dbReference type="PRINTS" id="PR00032">
    <property type="entry name" value="HTHARAC"/>
</dbReference>
<keyword evidence="6" id="KW-1185">Reference proteome</keyword>
<dbReference type="PROSITE" id="PS01124">
    <property type="entry name" value="HTH_ARAC_FAMILY_2"/>
    <property type="match status" value="1"/>
</dbReference>
<dbReference type="RefSeq" id="WP_014183954.1">
    <property type="nucleotide sequence ID" value="NC_016584.1"/>
</dbReference>
<keyword evidence="3" id="KW-0804">Transcription</keyword>
<dbReference type="SMART" id="SM00342">
    <property type="entry name" value="HTH_ARAC"/>
    <property type="match status" value="1"/>
</dbReference>
<dbReference type="Pfam" id="PF14526">
    <property type="entry name" value="Cass2"/>
    <property type="match status" value="1"/>
</dbReference>
<dbReference type="eggNOG" id="COG3708">
    <property type="taxonomic scope" value="Bacteria"/>
</dbReference>
<evidence type="ECO:0000256" key="3">
    <source>
        <dbReference type="ARBA" id="ARBA00023163"/>
    </source>
</evidence>
<accession>G7WAS4</accession>
<dbReference type="Pfam" id="PF12833">
    <property type="entry name" value="HTH_18"/>
    <property type="match status" value="1"/>
</dbReference>
<dbReference type="HOGENOM" id="CLU_000445_81_1_9"/>
<dbReference type="InterPro" id="IPR010499">
    <property type="entry name" value="AraC_E-bd"/>
</dbReference>
<evidence type="ECO:0000256" key="2">
    <source>
        <dbReference type="ARBA" id="ARBA00023125"/>
    </source>
</evidence>
<dbReference type="eggNOG" id="COG2207">
    <property type="taxonomic scope" value="Bacteria"/>
</dbReference>
<dbReference type="InterPro" id="IPR018060">
    <property type="entry name" value="HTH_AraC"/>
</dbReference>
<evidence type="ECO:0000313" key="6">
    <source>
        <dbReference type="Proteomes" id="UP000006346"/>
    </source>
</evidence>
<name>G7WAS4_DESOD</name>
<dbReference type="InterPro" id="IPR009057">
    <property type="entry name" value="Homeodomain-like_sf"/>
</dbReference>
<protein>
    <recommendedName>
        <fullName evidence="4">HTH araC/xylS-type domain-containing protein</fullName>
    </recommendedName>
</protein>
<feature type="domain" description="HTH araC/xylS-type" evidence="4">
    <location>
        <begin position="8"/>
        <end position="105"/>
    </location>
</feature>
<dbReference type="PATRIC" id="fig|768706.3.peg.1466"/>
<dbReference type="InterPro" id="IPR020449">
    <property type="entry name" value="Tscrpt_reg_AraC-type_HTH"/>
</dbReference>
<sequence>MDWLQAMNKAIDYLEGTLTEKLNIEAVAKLALTSPFHFQRMFHMITGLTVAEYRRRRRLTLSAQEIMLGEKVIDVALKYGYETPEAFTKAFRKVHGMSPSAAREPGANLKAFPKLSFHISIKGDKDMNYKMIDKSTFKVIGKARRITTKDGENLQLIPAFWNECMEDGSYERICSLADESGVFGICMDFEQNYEAFTYMIAVKDNGSAPEDFRAAEIPAARWAVFESVGPMPGAIQKVWERIYSEWFPATGYQQEEGPQLRYIP</sequence>
<dbReference type="Gene3D" id="3.20.80.10">
    <property type="entry name" value="Regulatory factor, effector binding domain"/>
    <property type="match status" value="1"/>
</dbReference>
<gene>
    <name evidence="5" type="ordered locus">Desor_1478</name>
</gene>
<organism evidence="5 6">
    <name type="scientific">Desulfosporosinus orientis (strain ATCC 19365 / DSM 765 / NCIMB 8382 / VKM B-1628 / Singapore I)</name>
    <name type="common">Desulfotomaculum orientis</name>
    <dbReference type="NCBI Taxonomy" id="768706"/>
    <lineage>
        <taxon>Bacteria</taxon>
        <taxon>Bacillati</taxon>
        <taxon>Bacillota</taxon>
        <taxon>Clostridia</taxon>
        <taxon>Eubacteriales</taxon>
        <taxon>Desulfitobacteriaceae</taxon>
        <taxon>Desulfosporosinus</taxon>
    </lineage>
</organism>
<dbReference type="SMART" id="SM00871">
    <property type="entry name" value="AraC_E_bind"/>
    <property type="match status" value="1"/>
</dbReference>
<evidence type="ECO:0000259" key="4">
    <source>
        <dbReference type="PROSITE" id="PS01124"/>
    </source>
</evidence>
<proteinExistence type="predicted"/>
<dbReference type="Proteomes" id="UP000006346">
    <property type="component" value="Chromosome"/>
</dbReference>
<reference evidence="6" key="1">
    <citation type="submission" date="2011-11" db="EMBL/GenBank/DDBJ databases">
        <title>Complete sequence of Desulfosporosinus orientis DSM 765.</title>
        <authorList>
            <person name="Lucas S."/>
            <person name="Han J."/>
            <person name="Lapidus A."/>
            <person name="Cheng J.-F."/>
            <person name="Goodwin L."/>
            <person name="Pitluck S."/>
            <person name="Peters L."/>
            <person name="Ovchinnikova G."/>
            <person name="Teshima H."/>
            <person name="Detter J.C."/>
            <person name="Han C."/>
            <person name="Tapia R."/>
            <person name="Land M."/>
            <person name="Hauser L."/>
            <person name="Kyrpides N."/>
            <person name="Ivanova N."/>
            <person name="Pagani I."/>
            <person name="Pester M."/>
            <person name="Spring S."/>
            <person name="Ollivier B."/>
            <person name="Rattei T."/>
            <person name="Klenk H.-P."/>
            <person name="Wagner M."/>
            <person name="Loy A."/>
            <person name="Woyke T."/>
        </authorList>
    </citation>
    <scope>NUCLEOTIDE SEQUENCE [LARGE SCALE GENOMIC DNA]</scope>
    <source>
        <strain evidence="6">ATCC 19365 / DSM 765 / NCIMB 8382 / VKM B-1628</strain>
    </source>
</reference>
<dbReference type="PANTHER" id="PTHR47504:SF5">
    <property type="entry name" value="RIGHT ORIGIN-BINDING PROTEIN"/>
    <property type="match status" value="1"/>
</dbReference>
<keyword evidence="1" id="KW-0805">Transcription regulation</keyword>
<dbReference type="AlphaFoldDB" id="G7WAS4"/>
<dbReference type="EMBL" id="CP003108">
    <property type="protein sequence ID" value="AET67135.1"/>
    <property type="molecule type" value="Genomic_DNA"/>
</dbReference>
<dbReference type="InterPro" id="IPR011256">
    <property type="entry name" value="Reg_factor_effector_dom_sf"/>
</dbReference>
<dbReference type="Gene3D" id="1.10.10.60">
    <property type="entry name" value="Homeodomain-like"/>
    <property type="match status" value="2"/>
</dbReference>